<keyword evidence="2" id="KW-1133">Transmembrane helix</keyword>
<keyword evidence="2" id="KW-0812">Transmembrane</keyword>
<feature type="transmembrane region" description="Helical" evidence="2">
    <location>
        <begin position="109"/>
        <end position="130"/>
    </location>
</feature>
<sequence>MSENTPTGSKGRPTPPRKQQEAANFKPIVGNKSPEAIKAAKAKAAEERRKSREGMMRGEERYLTVRDKGPQKRLARDLVDSRFTAGQLVMPALFLMIIISYAGDMATQVYTLIAMWALFIIIAIDAFFIGRRVSAAIEKKFGTGKVEKGVRWYAAMRSIQMRPMRLPKPQVKRGDKVE</sequence>
<accession>A0A6J6J0T9</accession>
<gene>
    <name evidence="3" type="ORF">UFOPK2001_00484</name>
</gene>
<evidence type="ECO:0000313" key="3">
    <source>
        <dbReference type="EMBL" id="CAB4630451.1"/>
    </source>
</evidence>
<dbReference type="Pfam" id="PF11241">
    <property type="entry name" value="DUF3043"/>
    <property type="match status" value="1"/>
</dbReference>
<organism evidence="3">
    <name type="scientific">freshwater metagenome</name>
    <dbReference type="NCBI Taxonomy" id="449393"/>
    <lineage>
        <taxon>unclassified sequences</taxon>
        <taxon>metagenomes</taxon>
        <taxon>ecological metagenomes</taxon>
    </lineage>
</organism>
<proteinExistence type="predicted"/>
<dbReference type="EMBL" id="CAEZVN010000032">
    <property type="protein sequence ID" value="CAB4630451.1"/>
    <property type="molecule type" value="Genomic_DNA"/>
</dbReference>
<evidence type="ECO:0000256" key="2">
    <source>
        <dbReference type="SAM" id="Phobius"/>
    </source>
</evidence>
<dbReference type="InterPro" id="IPR021403">
    <property type="entry name" value="DUF3043"/>
</dbReference>
<evidence type="ECO:0000256" key="1">
    <source>
        <dbReference type="SAM" id="MobiDB-lite"/>
    </source>
</evidence>
<reference evidence="3" key="1">
    <citation type="submission" date="2020-05" db="EMBL/GenBank/DDBJ databases">
        <authorList>
            <person name="Chiriac C."/>
            <person name="Salcher M."/>
            <person name="Ghai R."/>
            <person name="Kavagutti S V."/>
        </authorList>
    </citation>
    <scope>NUCLEOTIDE SEQUENCE</scope>
</reference>
<name>A0A6J6J0T9_9ZZZZ</name>
<feature type="region of interest" description="Disordered" evidence="1">
    <location>
        <begin position="1"/>
        <end position="33"/>
    </location>
</feature>
<feature type="transmembrane region" description="Helical" evidence="2">
    <location>
        <begin position="83"/>
        <end position="103"/>
    </location>
</feature>
<dbReference type="AlphaFoldDB" id="A0A6J6J0T9"/>
<protein>
    <submittedName>
        <fullName evidence="3">Unannotated protein</fullName>
    </submittedName>
</protein>
<keyword evidence="2" id="KW-0472">Membrane</keyword>